<evidence type="ECO:0000256" key="16">
    <source>
        <dbReference type="ARBA" id="ARBA00029673"/>
    </source>
</evidence>
<keyword evidence="6" id="KW-0479">Metal-binding</keyword>
<evidence type="ECO:0000256" key="22">
    <source>
        <dbReference type="ARBA" id="ARBA00048894"/>
    </source>
</evidence>
<comment type="catalytic activity">
    <reaction evidence="12">
        <text>8-oxo-dGTP + H2O = 8-oxo-dGMP + diphosphate + H(+)</text>
        <dbReference type="Rhea" id="RHEA:31575"/>
        <dbReference type="ChEBI" id="CHEBI:15377"/>
        <dbReference type="ChEBI" id="CHEBI:15378"/>
        <dbReference type="ChEBI" id="CHEBI:33019"/>
        <dbReference type="ChEBI" id="CHEBI:63224"/>
        <dbReference type="ChEBI" id="CHEBI:77896"/>
    </reaction>
    <physiologicalReaction direction="left-to-right" evidence="12">
        <dbReference type="Rhea" id="RHEA:31576"/>
    </physiologicalReaction>
</comment>
<dbReference type="PANTHER" id="PTHR43758:SF2">
    <property type="entry name" value="OXIDIZED PURINE NUCLEOSIDE TRIPHOSPHATE HYDROLASE"/>
    <property type="match status" value="1"/>
</dbReference>
<dbReference type="InterPro" id="IPR015797">
    <property type="entry name" value="NUDIX_hydrolase-like_dom_sf"/>
</dbReference>
<evidence type="ECO:0000256" key="7">
    <source>
        <dbReference type="ARBA" id="ARBA00022801"/>
    </source>
</evidence>
<dbReference type="EC" id="3.6.1.56" evidence="14"/>
<evidence type="ECO:0000256" key="12">
    <source>
        <dbReference type="ARBA" id="ARBA00024486"/>
    </source>
</evidence>
<evidence type="ECO:0000256" key="11">
    <source>
        <dbReference type="ARBA" id="ARBA00024459"/>
    </source>
</evidence>
<accession>A0A1F7U705</accession>
<evidence type="ECO:0000256" key="23">
    <source>
        <dbReference type="ARBA" id="ARBA00049032"/>
    </source>
</evidence>
<dbReference type="Gene3D" id="3.90.79.10">
    <property type="entry name" value="Nucleoside Triphosphate Pyrophosphohydrolase"/>
    <property type="match status" value="1"/>
</dbReference>
<reference evidence="27 28" key="1">
    <citation type="journal article" date="2016" name="Nat. Commun.">
        <title>Thousands of microbial genomes shed light on interconnected biogeochemical processes in an aquifer system.</title>
        <authorList>
            <person name="Anantharaman K."/>
            <person name="Brown C.T."/>
            <person name="Hug L.A."/>
            <person name="Sharon I."/>
            <person name="Castelle C.J."/>
            <person name="Probst A.J."/>
            <person name="Thomas B.C."/>
            <person name="Singh A."/>
            <person name="Wilkins M.J."/>
            <person name="Karaoz U."/>
            <person name="Brodie E.L."/>
            <person name="Williams K.H."/>
            <person name="Hubbard S.S."/>
            <person name="Banfield J.F."/>
        </authorList>
    </citation>
    <scope>NUCLEOTIDE SEQUENCE [LARGE SCALE GENOMIC DNA]</scope>
</reference>
<comment type="cofactor">
    <cofactor evidence="1">
        <name>Mg(2+)</name>
        <dbReference type="ChEBI" id="CHEBI:18420"/>
    </cofactor>
</comment>
<evidence type="ECO:0000256" key="21">
    <source>
        <dbReference type="ARBA" id="ARBA00048002"/>
    </source>
</evidence>
<dbReference type="GO" id="GO:0005737">
    <property type="term" value="C:cytoplasm"/>
    <property type="evidence" value="ECO:0007669"/>
    <property type="project" value="UniProtKB-SubCell"/>
</dbReference>
<dbReference type="PROSITE" id="PS00893">
    <property type="entry name" value="NUDIX_BOX"/>
    <property type="match status" value="1"/>
</dbReference>
<dbReference type="PRINTS" id="PR00502">
    <property type="entry name" value="NUDIXFAMILY"/>
</dbReference>
<evidence type="ECO:0000256" key="8">
    <source>
        <dbReference type="ARBA" id="ARBA00022842"/>
    </source>
</evidence>
<comment type="caution">
    <text evidence="27">The sequence shown here is derived from an EMBL/GenBank/DDBJ whole genome shotgun (WGS) entry which is preliminary data.</text>
</comment>
<comment type="similarity">
    <text evidence="3 25">Belongs to the Nudix hydrolase family.</text>
</comment>
<protein>
    <recommendedName>
        <fullName evidence="15">Oxidized purine nucleoside triphosphate hydrolase</fullName>
        <ecNumber evidence="14">3.6.1.56</ecNumber>
    </recommendedName>
    <alternativeName>
        <fullName evidence="19">2-hydroxy-dATP diphosphatase</fullName>
    </alternativeName>
    <alternativeName>
        <fullName evidence="18">7,8-dihydro-8-oxoguanine triphosphatase</fullName>
    </alternativeName>
    <alternativeName>
        <fullName evidence="17">8-oxo-dGTPase</fullName>
    </alternativeName>
    <alternativeName>
        <fullName evidence="20">Methylated purine nucleoside triphosphate hydrolase</fullName>
    </alternativeName>
    <alternativeName>
        <fullName evidence="16">Nucleoside diphosphate-linked moiety X motif 1</fullName>
    </alternativeName>
</protein>
<evidence type="ECO:0000256" key="2">
    <source>
        <dbReference type="ARBA" id="ARBA00004496"/>
    </source>
</evidence>
<comment type="catalytic activity">
    <reaction evidence="11">
        <text>2-oxo-dATP + H2O = 2-oxo-dAMP + diphosphate + H(+)</text>
        <dbReference type="Rhea" id="RHEA:31583"/>
        <dbReference type="ChEBI" id="CHEBI:15377"/>
        <dbReference type="ChEBI" id="CHEBI:15378"/>
        <dbReference type="ChEBI" id="CHEBI:33019"/>
        <dbReference type="ChEBI" id="CHEBI:63212"/>
        <dbReference type="ChEBI" id="CHEBI:77897"/>
        <dbReference type="EC" id="3.6.1.56"/>
    </reaction>
    <physiologicalReaction direction="left-to-right" evidence="11">
        <dbReference type="Rhea" id="RHEA:31584"/>
    </physiologicalReaction>
</comment>
<dbReference type="AlphaFoldDB" id="A0A1F7U705"/>
<evidence type="ECO:0000256" key="15">
    <source>
        <dbReference type="ARBA" id="ARBA00026218"/>
    </source>
</evidence>
<evidence type="ECO:0000256" key="24">
    <source>
        <dbReference type="ARBA" id="ARBA00053094"/>
    </source>
</evidence>
<comment type="catalytic activity">
    <reaction evidence="22">
        <text>O(6)-methyl-dGTP + H2O = O(6)-methyl-dGMP + diphosphate + H(+)</text>
        <dbReference type="Rhea" id="RHEA:67600"/>
        <dbReference type="ChEBI" id="CHEBI:15377"/>
        <dbReference type="ChEBI" id="CHEBI:15378"/>
        <dbReference type="ChEBI" id="CHEBI:33019"/>
        <dbReference type="ChEBI" id="CHEBI:169974"/>
        <dbReference type="ChEBI" id="CHEBI:169975"/>
    </reaction>
    <physiologicalReaction direction="left-to-right" evidence="22">
        <dbReference type="Rhea" id="RHEA:67601"/>
    </physiologicalReaction>
</comment>
<dbReference type="InterPro" id="IPR020084">
    <property type="entry name" value="NUDIX_hydrolase_CS"/>
</dbReference>
<dbReference type="PROSITE" id="PS51462">
    <property type="entry name" value="NUDIX"/>
    <property type="match status" value="1"/>
</dbReference>
<evidence type="ECO:0000313" key="28">
    <source>
        <dbReference type="Proteomes" id="UP000176303"/>
    </source>
</evidence>
<dbReference type="InterPro" id="IPR000086">
    <property type="entry name" value="NUDIX_hydrolase_dom"/>
</dbReference>
<dbReference type="GO" id="GO:0003723">
    <property type="term" value="F:RNA binding"/>
    <property type="evidence" value="ECO:0007669"/>
    <property type="project" value="UniProtKB-KW"/>
</dbReference>
<comment type="catalytic activity">
    <reaction evidence="23">
        <text>N(6)-methyl-dATP + H2O = N(6)-methyl-dAMP + diphosphate + H(+)</text>
        <dbReference type="Rhea" id="RHEA:67604"/>
        <dbReference type="ChEBI" id="CHEBI:15377"/>
        <dbReference type="ChEBI" id="CHEBI:15378"/>
        <dbReference type="ChEBI" id="CHEBI:33019"/>
        <dbReference type="ChEBI" id="CHEBI:169976"/>
        <dbReference type="ChEBI" id="CHEBI:172872"/>
    </reaction>
    <physiologicalReaction direction="left-to-right" evidence="23">
        <dbReference type="Rhea" id="RHEA:67605"/>
    </physiologicalReaction>
</comment>
<evidence type="ECO:0000256" key="4">
    <source>
        <dbReference type="ARBA" id="ARBA00011245"/>
    </source>
</evidence>
<evidence type="ECO:0000256" key="1">
    <source>
        <dbReference type="ARBA" id="ARBA00001946"/>
    </source>
</evidence>
<dbReference type="PANTHER" id="PTHR43758">
    <property type="entry name" value="7,8-DIHYDRO-8-OXOGUANINE TRIPHOSPHATASE"/>
    <property type="match status" value="1"/>
</dbReference>
<evidence type="ECO:0000259" key="26">
    <source>
        <dbReference type="PROSITE" id="PS51462"/>
    </source>
</evidence>
<evidence type="ECO:0000256" key="25">
    <source>
        <dbReference type="RuleBase" id="RU003476"/>
    </source>
</evidence>
<dbReference type="InterPro" id="IPR003563">
    <property type="entry name" value="8ODP"/>
</dbReference>
<comment type="catalytic activity">
    <reaction evidence="13">
        <text>2-oxo-ATP + H2O = 2-oxo-AMP + diphosphate + H(+)</text>
        <dbReference type="Rhea" id="RHEA:67392"/>
        <dbReference type="ChEBI" id="CHEBI:15377"/>
        <dbReference type="ChEBI" id="CHEBI:15378"/>
        <dbReference type="ChEBI" id="CHEBI:33019"/>
        <dbReference type="ChEBI" id="CHEBI:71395"/>
        <dbReference type="ChEBI" id="CHEBI:172878"/>
    </reaction>
    <physiologicalReaction direction="left-to-right" evidence="13">
        <dbReference type="Rhea" id="RHEA:67393"/>
    </physiologicalReaction>
</comment>
<keyword evidence="5" id="KW-0963">Cytoplasm</keyword>
<keyword evidence="9" id="KW-0694">RNA-binding</keyword>
<proteinExistence type="inferred from homology"/>
<evidence type="ECO:0000256" key="9">
    <source>
        <dbReference type="ARBA" id="ARBA00022884"/>
    </source>
</evidence>
<evidence type="ECO:0000256" key="19">
    <source>
        <dbReference type="ARBA" id="ARBA00031927"/>
    </source>
</evidence>
<sequence>MEPIFANTTNLCFVRRGPEVLLIMKKRGFGRGKWNAPGGKVRPGEELEAAVVREVREETGLTPSGIKHQGVIEFVFDGQPLWNNRCHIYSATGFTGDVEESEEGRPAWFPTNGLPFDKMWDDDRHWVPLVLAGKTVSLRFFFNSKGKLTGREEIHQPLPKFRLVLPRLSAKWITAAAAATVFFGGTLFLREFLTVKMPDAFYGGAEQAVIINAQTRALVDQIADELRIMAEQEAAGKWKNAREHAERGVFLSNRFVDLQNSVNQTWEILREQSGGIRPVSLKRNAAEFTSAADELSSGLLNMSQVYNQIFSAYRQEYGRREAGEDPRQITVDVAGARSAANSLTSVLERADSNWQKIKTAIIN</sequence>
<evidence type="ECO:0000256" key="20">
    <source>
        <dbReference type="ARBA" id="ARBA00032071"/>
    </source>
</evidence>
<keyword evidence="8" id="KW-0460">Magnesium</keyword>
<dbReference type="PRINTS" id="PR01403">
    <property type="entry name" value="8OXTPHPHTASE"/>
</dbReference>
<evidence type="ECO:0000256" key="14">
    <source>
        <dbReference type="ARBA" id="ARBA00026103"/>
    </source>
</evidence>
<comment type="function">
    <text evidence="24">Oxidized purine nucleoside triphosphate hydrolase which is a prominent sanitizer of the oxidized nucleotide pool. Catalyzes the hydrolysis of 2-oxo-dATP (2-hydroxy-dATP) into 2-oxo-dAMP. Also has a significant hydrolase activity toward 2-oxo-ATP, 8-oxo-dGTP and 8-oxo-dATP. Through the hydrolysis of oxidized purine nucleoside triphosphates, prevents their incorporation into DNA and the subsequent transversions A:T to C:G and G:C to T:A. Also catalyzes the hydrolysis of methylated purine nucleoside triphosphate preventing their integration into DNA. Through this antimutagenic activity protects cells from oxidative stress.</text>
</comment>
<dbReference type="STRING" id="1802391.A3D72_00885"/>
<dbReference type="GO" id="GO:0008413">
    <property type="term" value="F:8-oxo-7,8-dihydroguanosine triphosphate pyrophosphatase activity"/>
    <property type="evidence" value="ECO:0007669"/>
    <property type="project" value="InterPro"/>
</dbReference>
<dbReference type="EMBL" id="MGDZ01000010">
    <property type="protein sequence ID" value="OGL74033.1"/>
    <property type="molecule type" value="Genomic_DNA"/>
</dbReference>
<dbReference type="GO" id="GO:0046872">
    <property type="term" value="F:metal ion binding"/>
    <property type="evidence" value="ECO:0007669"/>
    <property type="project" value="UniProtKB-KW"/>
</dbReference>
<comment type="catalytic activity">
    <reaction evidence="21">
        <text>N(6)-methyl-ATP + H2O = N(6)-methyl-AMP + diphosphate + H(+)</text>
        <dbReference type="Rhea" id="RHEA:67608"/>
        <dbReference type="ChEBI" id="CHEBI:15377"/>
        <dbReference type="ChEBI" id="CHEBI:15378"/>
        <dbReference type="ChEBI" id="CHEBI:33019"/>
        <dbReference type="ChEBI" id="CHEBI:144842"/>
        <dbReference type="ChEBI" id="CHEBI:172873"/>
    </reaction>
    <physiologicalReaction direction="left-to-right" evidence="21">
        <dbReference type="Rhea" id="RHEA:67609"/>
    </physiologicalReaction>
</comment>
<evidence type="ECO:0000256" key="17">
    <source>
        <dbReference type="ARBA" id="ARBA00030634"/>
    </source>
</evidence>
<dbReference type="GO" id="GO:0042262">
    <property type="term" value="P:DNA protection"/>
    <property type="evidence" value="ECO:0007669"/>
    <property type="project" value="InterPro"/>
</dbReference>
<gene>
    <name evidence="27" type="ORF">A3D72_00885</name>
</gene>
<comment type="subcellular location">
    <subcellularLocation>
        <location evidence="2">Cytoplasm</location>
    </subcellularLocation>
</comment>
<dbReference type="CDD" id="cd03427">
    <property type="entry name" value="NUDIX_MTH1_Nudt1"/>
    <property type="match status" value="1"/>
</dbReference>
<dbReference type="Pfam" id="PF00293">
    <property type="entry name" value="NUDIX"/>
    <property type="match status" value="1"/>
</dbReference>
<evidence type="ECO:0000256" key="3">
    <source>
        <dbReference type="ARBA" id="ARBA00005582"/>
    </source>
</evidence>
<dbReference type="GO" id="GO:0008828">
    <property type="term" value="F:dATP diphosphatase activity"/>
    <property type="evidence" value="ECO:0007669"/>
    <property type="project" value="UniProtKB-EC"/>
</dbReference>
<evidence type="ECO:0000256" key="18">
    <source>
        <dbReference type="ARBA" id="ARBA00030682"/>
    </source>
</evidence>
<evidence type="ECO:0000256" key="6">
    <source>
        <dbReference type="ARBA" id="ARBA00022723"/>
    </source>
</evidence>
<name>A0A1F7U705_9BACT</name>
<evidence type="ECO:0000313" key="27">
    <source>
        <dbReference type="EMBL" id="OGL74033.1"/>
    </source>
</evidence>
<evidence type="ECO:0000256" key="5">
    <source>
        <dbReference type="ARBA" id="ARBA00022490"/>
    </source>
</evidence>
<organism evidence="27 28">
    <name type="scientific">Candidatus Uhrbacteria bacterium RIFCSPHIGHO2_02_FULL_57_19</name>
    <dbReference type="NCBI Taxonomy" id="1802391"/>
    <lineage>
        <taxon>Bacteria</taxon>
        <taxon>Candidatus Uhriibacteriota</taxon>
    </lineage>
</organism>
<dbReference type="SUPFAM" id="SSF55811">
    <property type="entry name" value="Nudix"/>
    <property type="match status" value="1"/>
</dbReference>
<feature type="domain" description="Nudix hydrolase" evidence="26">
    <location>
        <begin position="3"/>
        <end position="135"/>
    </location>
</feature>
<dbReference type="Proteomes" id="UP000176303">
    <property type="component" value="Unassembled WGS sequence"/>
</dbReference>
<keyword evidence="7 25" id="KW-0378">Hydrolase</keyword>
<comment type="catalytic activity">
    <reaction evidence="10">
        <text>8-oxo-dATP + H2O = 8-oxo-dAMP + diphosphate + H(+)</text>
        <dbReference type="Rhea" id="RHEA:65396"/>
        <dbReference type="ChEBI" id="CHEBI:15377"/>
        <dbReference type="ChEBI" id="CHEBI:15378"/>
        <dbReference type="ChEBI" id="CHEBI:33019"/>
        <dbReference type="ChEBI" id="CHEBI:71361"/>
        <dbReference type="ChEBI" id="CHEBI:172871"/>
    </reaction>
    <physiologicalReaction direction="left-to-right" evidence="10">
        <dbReference type="Rhea" id="RHEA:65397"/>
    </physiologicalReaction>
</comment>
<evidence type="ECO:0000256" key="13">
    <source>
        <dbReference type="ARBA" id="ARBA00024596"/>
    </source>
</evidence>
<dbReference type="InterPro" id="IPR020476">
    <property type="entry name" value="Nudix_hydrolase"/>
</dbReference>
<comment type="subunit">
    <text evidence="4">Monomer.</text>
</comment>
<evidence type="ECO:0000256" key="10">
    <source>
        <dbReference type="ARBA" id="ARBA00024448"/>
    </source>
</evidence>